<keyword evidence="2" id="KW-1133">Transmembrane helix</keyword>
<feature type="region of interest" description="Disordered" evidence="1">
    <location>
        <begin position="417"/>
        <end position="446"/>
    </location>
</feature>
<feature type="region of interest" description="Disordered" evidence="1">
    <location>
        <begin position="129"/>
        <end position="150"/>
    </location>
</feature>
<feature type="compositionally biased region" description="Low complexity" evidence="1">
    <location>
        <begin position="129"/>
        <end position="143"/>
    </location>
</feature>
<feature type="compositionally biased region" description="Low complexity" evidence="1">
    <location>
        <begin position="420"/>
        <end position="446"/>
    </location>
</feature>
<feature type="region of interest" description="Disordered" evidence="1">
    <location>
        <begin position="251"/>
        <end position="274"/>
    </location>
</feature>
<proteinExistence type="predicted"/>
<dbReference type="AlphaFoldDB" id="A0A7X5QYS8"/>
<comment type="caution">
    <text evidence="3">The sequence shown here is derived from an EMBL/GenBank/DDBJ whole genome shotgun (WGS) entry which is preliminary data.</text>
</comment>
<keyword evidence="2" id="KW-0472">Membrane</keyword>
<keyword evidence="2" id="KW-0812">Transmembrane</keyword>
<evidence type="ECO:0000256" key="1">
    <source>
        <dbReference type="SAM" id="MobiDB-lite"/>
    </source>
</evidence>
<sequence length="655" mass="68505">MRYFFAIATLALAAVLIVLGIGQRTFLAGPSSVSAEVQTADNSRFAVVSSDELKQTVGKPSITANGDAAVFMAYGRTADVDAWLKPVTHDVLSVNPSDNSVEPKTVKANESGYADLIVTGTVLDTAQTDATAPADATAPSTETKLADSDPRGSDLWLAEYSDSKTLNTAADLPEGVSMIIAAPEAGDSLTEVSITWQRDRATPLAGPLLVGGLILGVIGAILYLLAVDHDRRKTRPRRGNNKALAGLRRQSALTGVSPKSIERDRRKALGAGNGPTTSVKMVAIPVILTSTLLVSGCSADYWPDWDAIAEKPSATATPSSGPEAEIIPPAVTDGQLELIMGRVADVTKESDTTLDLELAQSRFAGPALDERAANYAIRATLPSVAAPGLITNSLRGYELPQSTKTWPRTIFTVVEDGESAQEATPTESAAPAEGETPAPTETAAANPPLGVVLVQQTPHDNYMVNYSVDIIGGAEFPEASPASVGTTRLSPDFKALSMRPKDIATAYADVLNQGSSSEFYGAFDTVDDALIAEIGQQWRTERKDALAEKAEQGSASFETVPGSGEVVALSTAQQGAIVAISILDTETILPSNERASAKFPGAPNAGSVLAGITESKTGLYQTWEVQLLFNVPATDSGEPITLLGFTHSLVKAGAK</sequence>
<accession>A0A7X5QYS8</accession>
<protein>
    <recommendedName>
        <fullName evidence="5">Glycosyl transferase</fullName>
    </recommendedName>
</protein>
<evidence type="ECO:0008006" key="5">
    <source>
        <dbReference type="Google" id="ProtNLM"/>
    </source>
</evidence>
<evidence type="ECO:0000256" key="2">
    <source>
        <dbReference type="SAM" id="Phobius"/>
    </source>
</evidence>
<organism evidence="3 4">
    <name type="scientific">Lysinibacter cavernae</name>
    <dbReference type="NCBI Taxonomy" id="1640652"/>
    <lineage>
        <taxon>Bacteria</taxon>
        <taxon>Bacillati</taxon>
        <taxon>Actinomycetota</taxon>
        <taxon>Actinomycetes</taxon>
        <taxon>Micrococcales</taxon>
        <taxon>Microbacteriaceae</taxon>
        <taxon>Lysinibacter</taxon>
    </lineage>
</organism>
<dbReference type="RefSeq" id="WP_167146976.1">
    <property type="nucleotide sequence ID" value="NZ_JAAMOX010000001.1"/>
</dbReference>
<reference evidence="3 4" key="1">
    <citation type="submission" date="2020-02" db="EMBL/GenBank/DDBJ databases">
        <title>Sequencing the genomes of 1000 actinobacteria strains.</title>
        <authorList>
            <person name="Klenk H.-P."/>
        </authorList>
    </citation>
    <scope>NUCLEOTIDE SEQUENCE [LARGE SCALE GENOMIC DNA]</scope>
    <source>
        <strain evidence="3 4">DSM 27960</strain>
    </source>
</reference>
<gene>
    <name evidence="3" type="ORF">FHX76_000304</name>
</gene>
<evidence type="ECO:0000313" key="4">
    <source>
        <dbReference type="Proteomes" id="UP000541033"/>
    </source>
</evidence>
<dbReference type="Proteomes" id="UP000541033">
    <property type="component" value="Unassembled WGS sequence"/>
</dbReference>
<name>A0A7X5QYS8_9MICO</name>
<feature type="transmembrane region" description="Helical" evidence="2">
    <location>
        <begin position="204"/>
        <end position="227"/>
    </location>
</feature>
<keyword evidence="4" id="KW-1185">Reference proteome</keyword>
<evidence type="ECO:0000313" key="3">
    <source>
        <dbReference type="EMBL" id="NIH52436.1"/>
    </source>
</evidence>
<dbReference type="EMBL" id="JAAMOX010000001">
    <property type="protein sequence ID" value="NIH52436.1"/>
    <property type="molecule type" value="Genomic_DNA"/>
</dbReference>